<evidence type="ECO:0000313" key="3">
    <source>
        <dbReference type="EMBL" id="KRW98768.1"/>
    </source>
</evidence>
<reference evidence="3 4" key="1">
    <citation type="journal article" date="2015" name="Sci. Rep.">
        <title>Genome of the facultative scuticociliatosis pathogen Pseudocohnilembus persalinus provides insight into its virulence through horizontal gene transfer.</title>
        <authorList>
            <person name="Xiong J."/>
            <person name="Wang G."/>
            <person name="Cheng J."/>
            <person name="Tian M."/>
            <person name="Pan X."/>
            <person name="Warren A."/>
            <person name="Jiang C."/>
            <person name="Yuan D."/>
            <person name="Miao W."/>
        </authorList>
    </citation>
    <scope>NUCLEOTIDE SEQUENCE [LARGE SCALE GENOMIC DNA]</scope>
    <source>
        <strain evidence="3">36N120E</strain>
    </source>
</reference>
<feature type="compositionally biased region" description="Low complexity" evidence="2">
    <location>
        <begin position="436"/>
        <end position="467"/>
    </location>
</feature>
<keyword evidence="1" id="KW-0175">Coiled coil</keyword>
<keyword evidence="4" id="KW-1185">Reference proteome</keyword>
<dbReference type="InParanoid" id="A0A0V0Q957"/>
<sequence>MDLNNITAEQQKGLEFLKVRFMSELEDIKGKIVQLNKPFPDDLTTHLQNSFLNKELLFPPSQQIGLKKDQRKEQLERLKGDENERQYLGRIKLSLEKFAEAGMRQDLENKLLGIVQNPKLTSNKRMSAFFVLMHSLGFGFKRTSDFIVWAFGQMWVYENRRIAKERKAKMKKSKAESKQDSKNKQADSKQELNDNDEQSQIDNQSHNQDSENKKDSKNLNPSDAGDNQSNFQKLQMQQNMQLMDNFQSNNLNNGAFQGSNLGNLDQFSIQQQQQYIQQLPLDGQQSNLLGQGNNLGGYYDGNNSPKNKDLINSIDKKDADKKLEILQSQVNLYTLIQSKQESRIKSLQEQLEEKQQQVVNLNQVNESSKVAFQEFIIQLFQLLQNNNISQDVQSKIHNLAQQHQYTTSQGKQGNYDSSNYEQEINGILGTKKVKTNNQNSGQNGESSQQQQSQQQQNQSQLGGNLLDPNLHNFNIDLNNNFTNNLTKIEPKVEHLQQLNASNSNAMNAGLSNMNNLSNYKNGTNDFQFIQNNLTQGLGLNNNYGGLSSGLGLNAGQLQMNNMGNGISQLGNYNNLLGNDFHQHNDFPSHQFIQQSNLNMGKDQ</sequence>
<feature type="region of interest" description="Disordered" evidence="2">
    <location>
        <begin position="433"/>
        <end position="467"/>
    </location>
</feature>
<name>A0A0V0Q957_PSEPJ</name>
<protein>
    <submittedName>
        <fullName evidence="3">Uncharacterized protein</fullName>
    </submittedName>
</protein>
<feature type="compositionally biased region" description="Basic and acidic residues" evidence="2">
    <location>
        <begin position="208"/>
        <end position="217"/>
    </location>
</feature>
<dbReference type="Proteomes" id="UP000054937">
    <property type="component" value="Unassembled WGS sequence"/>
</dbReference>
<evidence type="ECO:0000256" key="2">
    <source>
        <dbReference type="SAM" id="MobiDB-lite"/>
    </source>
</evidence>
<feature type="coiled-coil region" evidence="1">
    <location>
        <begin position="337"/>
        <end position="364"/>
    </location>
</feature>
<feature type="compositionally biased region" description="Basic and acidic residues" evidence="2">
    <location>
        <begin position="173"/>
        <end position="192"/>
    </location>
</feature>
<dbReference type="AlphaFoldDB" id="A0A0V0Q957"/>
<proteinExistence type="predicted"/>
<gene>
    <name evidence="3" type="ORF">PPERSA_03903</name>
</gene>
<organism evidence="3 4">
    <name type="scientific">Pseudocohnilembus persalinus</name>
    <name type="common">Ciliate</name>
    <dbReference type="NCBI Taxonomy" id="266149"/>
    <lineage>
        <taxon>Eukaryota</taxon>
        <taxon>Sar</taxon>
        <taxon>Alveolata</taxon>
        <taxon>Ciliophora</taxon>
        <taxon>Intramacronucleata</taxon>
        <taxon>Oligohymenophorea</taxon>
        <taxon>Scuticociliatia</taxon>
        <taxon>Philasterida</taxon>
        <taxon>Pseudocohnilembidae</taxon>
        <taxon>Pseudocohnilembus</taxon>
    </lineage>
</organism>
<evidence type="ECO:0000256" key="1">
    <source>
        <dbReference type="SAM" id="Coils"/>
    </source>
</evidence>
<feature type="compositionally biased region" description="Polar residues" evidence="2">
    <location>
        <begin position="218"/>
        <end position="229"/>
    </location>
</feature>
<accession>A0A0V0Q957</accession>
<feature type="region of interest" description="Disordered" evidence="2">
    <location>
        <begin position="168"/>
        <end position="229"/>
    </location>
</feature>
<comment type="caution">
    <text evidence="3">The sequence shown here is derived from an EMBL/GenBank/DDBJ whole genome shotgun (WGS) entry which is preliminary data.</text>
</comment>
<evidence type="ECO:0000313" key="4">
    <source>
        <dbReference type="Proteomes" id="UP000054937"/>
    </source>
</evidence>
<dbReference type="EMBL" id="LDAU01000231">
    <property type="protein sequence ID" value="KRW98768.1"/>
    <property type="molecule type" value="Genomic_DNA"/>
</dbReference>